<reference evidence="6 7" key="1">
    <citation type="submission" date="2018-05" db="EMBL/GenBank/DDBJ databases">
        <title>Streptomyces venezuelae.</title>
        <authorList>
            <person name="Kim W."/>
            <person name="Lee N."/>
            <person name="Cho B.-K."/>
        </authorList>
    </citation>
    <scope>NUCLEOTIDE SEQUENCE [LARGE SCALE GENOMIC DNA]</scope>
    <source>
        <strain evidence="6 7">ATCC 14583</strain>
    </source>
</reference>
<evidence type="ECO:0000256" key="3">
    <source>
        <dbReference type="ARBA" id="ARBA00022833"/>
    </source>
</evidence>
<evidence type="ECO:0000259" key="5">
    <source>
        <dbReference type="PROSITE" id="PS51891"/>
    </source>
</evidence>
<evidence type="ECO:0000256" key="4">
    <source>
        <dbReference type="ARBA" id="ARBA00023239"/>
    </source>
</evidence>
<dbReference type="Gene3D" id="3.90.1590.10">
    <property type="entry name" value="glutathione-dependent formaldehyde- activating enzyme (gfa)"/>
    <property type="match status" value="1"/>
</dbReference>
<sequence length="138" mass="15115">MTESISVPALWQGRCQCGDHTYEASGVPDDPHLCSCQHCTLLSGAPAMAWVGFRKSALTWTSPAGEPSYFSTWPTLHRGSCQRCRTQLTSVADGSDMIMVTIFSLARGAELTPVGHSYRDEAMPWMTITLAPDPQRHT</sequence>
<dbReference type="PROSITE" id="PS51891">
    <property type="entry name" value="CENP_V_GFA"/>
    <property type="match status" value="1"/>
</dbReference>
<dbReference type="EMBL" id="CP029193">
    <property type="protein sequence ID" value="QES27254.1"/>
    <property type="molecule type" value="Genomic_DNA"/>
</dbReference>
<protein>
    <submittedName>
        <fullName evidence="6">Aldehyde-activating protein</fullName>
    </submittedName>
</protein>
<dbReference type="Pfam" id="PF04828">
    <property type="entry name" value="GFA"/>
    <property type="match status" value="1"/>
</dbReference>
<dbReference type="RefSeq" id="WP_150167954.1">
    <property type="nucleotide sequence ID" value="NZ_CP029193.1"/>
</dbReference>
<evidence type="ECO:0000313" key="6">
    <source>
        <dbReference type="EMBL" id="QES27254.1"/>
    </source>
</evidence>
<name>A0A5P2BA10_STRVZ</name>
<evidence type="ECO:0000256" key="2">
    <source>
        <dbReference type="ARBA" id="ARBA00022723"/>
    </source>
</evidence>
<dbReference type="PANTHER" id="PTHR33337:SF40">
    <property type="entry name" value="CENP-V_GFA DOMAIN-CONTAINING PROTEIN-RELATED"/>
    <property type="match status" value="1"/>
</dbReference>
<dbReference type="PANTHER" id="PTHR33337">
    <property type="entry name" value="GFA DOMAIN-CONTAINING PROTEIN"/>
    <property type="match status" value="1"/>
</dbReference>
<keyword evidence="7" id="KW-1185">Reference proteome</keyword>
<gene>
    <name evidence="6" type="ORF">DEJ47_13005</name>
</gene>
<feature type="domain" description="CENP-V/GFA" evidence="5">
    <location>
        <begin position="11"/>
        <end position="120"/>
    </location>
</feature>
<dbReference type="GO" id="GO:0046872">
    <property type="term" value="F:metal ion binding"/>
    <property type="evidence" value="ECO:0007669"/>
    <property type="project" value="UniProtKB-KW"/>
</dbReference>
<dbReference type="AlphaFoldDB" id="A0A5P2BA10"/>
<comment type="similarity">
    <text evidence="1">Belongs to the Gfa family.</text>
</comment>
<evidence type="ECO:0000313" key="7">
    <source>
        <dbReference type="Proteomes" id="UP000323046"/>
    </source>
</evidence>
<dbReference type="InterPro" id="IPR006913">
    <property type="entry name" value="CENP-V/GFA"/>
</dbReference>
<dbReference type="SUPFAM" id="SSF51316">
    <property type="entry name" value="Mss4-like"/>
    <property type="match status" value="1"/>
</dbReference>
<dbReference type="OrthoDB" id="9786619at2"/>
<accession>A0A5P2BA10</accession>
<dbReference type="Proteomes" id="UP000323046">
    <property type="component" value="Chromosome"/>
</dbReference>
<keyword evidence="3" id="KW-0862">Zinc</keyword>
<organism evidence="6 7">
    <name type="scientific">Streptomyces venezuelae</name>
    <dbReference type="NCBI Taxonomy" id="54571"/>
    <lineage>
        <taxon>Bacteria</taxon>
        <taxon>Bacillati</taxon>
        <taxon>Actinomycetota</taxon>
        <taxon>Actinomycetes</taxon>
        <taxon>Kitasatosporales</taxon>
        <taxon>Streptomycetaceae</taxon>
        <taxon>Streptomyces</taxon>
    </lineage>
</organism>
<proteinExistence type="inferred from homology"/>
<keyword evidence="2" id="KW-0479">Metal-binding</keyword>
<dbReference type="GO" id="GO:0016846">
    <property type="term" value="F:carbon-sulfur lyase activity"/>
    <property type="evidence" value="ECO:0007669"/>
    <property type="project" value="InterPro"/>
</dbReference>
<evidence type="ECO:0000256" key="1">
    <source>
        <dbReference type="ARBA" id="ARBA00005495"/>
    </source>
</evidence>
<keyword evidence="4" id="KW-0456">Lyase</keyword>
<dbReference type="InterPro" id="IPR011057">
    <property type="entry name" value="Mss4-like_sf"/>
</dbReference>